<dbReference type="Pfam" id="PF00486">
    <property type="entry name" value="Trans_reg_C"/>
    <property type="match status" value="1"/>
</dbReference>
<dbReference type="Proteomes" id="UP000095094">
    <property type="component" value="Unassembled WGS sequence"/>
</dbReference>
<dbReference type="GO" id="GO:0006355">
    <property type="term" value="P:regulation of DNA-templated transcription"/>
    <property type="evidence" value="ECO:0007669"/>
    <property type="project" value="InterPro"/>
</dbReference>
<keyword evidence="1" id="KW-0805">Transcription regulation</keyword>
<accession>A0A1E5H0T7</accession>
<evidence type="ECO:0000259" key="5">
    <source>
        <dbReference type="PROSITE" id="PS51755"/>
    </source>
</evidence>
<dbReference type="CDD" id="cd00383">
    <property type="entry name" value="trans_reg_C"/>
    <property type="match status" value="1"/>
</dbReference>
<dbReference type="InterPro" id="IPR016032">
    <property type="entry name" value="Sig_transdc_resp-reg_C-effctor"/>
</dbReference>
<evidence type="ECO:0000256" key="1">
    <source>
        <dbReference type="ARBA" id="ARBA00023015"/>
    </source>
</evidence>
<sequence length="216" mass="24995">MYSIGVCGNIRGEDYSYVTALENIGFSVVATEDQLDTDAIVIRADELSFGSVCEYIIKTKKINPFVCVSVVINQMNIEQRLALLQLGTHFLFDRNHVPEEVALIISNAFKLEKGKQKYENYKGAHQVKLEEDGLSVEIDGVSIMLTQIEYKYFELLYKKRNTVVVYQEIRETLWKDKEKTEFYANNITFLLRNKLRRAGFGHLIETIRSKGYRLRC</sequence>
<evidence type="ECO:0000313" key="7">
    <source>
        <dbReference type="Proteomes" id="UP000095094"/>
    </source>
</evidence>
<evidence type="ECO:0000313" key="6">
    <source>
        <dbReference type="EMBL" id="OEG18639.1"/>
    </source>
</evidence>
<dbReference type="SMART" id="SM00862">
    <property type="entry name" value="Trans_reg_C"/>
    <property type="match status" value="1"/>
</dbReference>
<gene>
    <name evidence="6" type="ORF">BCR25_15665</name>
</gene>
<name>A0A1E5H0T7_9ENTE</name>
<dbReference type="SUPFAM" id="SSF46894">
    <property type="entry name" value="C-terminal effector domain of the bipartite response regulators"/>
    <property type="match status" value="1"/>
</dbReference>
<dbReference type="RefSeq" id="WP_069662488.1">
    <property type="nucleotide sequence ID" value="NZ_JBHUJJ010000002.1"/>
</dbReference>
<feature type="DNA-binding region" description="OmpR/PhoB-type" evidence="4">
    <location>
        <begin position="116"/>
        <end position="216"/>
    </location>
</feature>
<dbReference type="AlphaFoldDB" id="A0A1E5H0T7"/>
<keyword evidence="2 4" id="KW-0238">DNA-binding</keyword>
<dbReference type="EMBL" id="MIJY01000005">
    <property type="protein sequence ID" value="OEG18639.1"/>
    <property type="molecule type" value="Genomic_DNA"/>
</dbReference>
<evidence type="ECO:0000256" key="2">
    <source>
        <dbReference type="ARBA" id="ARBA00023125"/>
    </source>
</evidence>
<dbReference type="Gene3D" id="1.10.10.10">
    <property type="entry name" value="Winged helix-like DNA-binding domain superfamily/Winged helix DNA-binding domain"/>
    <property type="match status" value="1"/>
</dbReference>
<comment type="caution">
    <text evidence="6">The sequence shown here is derived from an EMBL/GenBank/DDBJ whole genome shotgun (WGS) entry which is preliminary data.</text>
</comment>
<reference evidence="7" key="1">
    <citation type="submission" date="2016-09" db="EMBL/GenBank/DDBJ databases">
        <authorList>
            <person name="Gulvik C.A."/>
        </authorList>
    </citation>
    <scope>NUCLEOTIDE SEQUENCE [LARGE SCALE GENOMIC DNA]</scope>
    <source>
        <strain evidence="7">LMG 8895</strain>
    </source>
</reference>
<dbReference type="PROSITE" id="PS51755">
    <property type="entry name" value="OMPR_PHOB"/>
    <property type="match status" value="1"/>
</dbReference>
<evidence type="ECO:0000256" key="4">
    <source>
        <dbReference type="PROSITE-ProRule" id="PRU01091"/>
    </source>
</evidence>
<keyword evidence="3" id="KW-0804">Transcription</keyword>
<protein>
    <recommendedName>
        <fullName evidence="5">OmpR/PhoB-type domain-containing protein</fullName>
    </recommendedName>
</protein>
<dbReference type="InterPro" id="IPR001867">
    <property type="entry name" value="OmpR/PhoB-type_DNA-bd"/>
</dbReference>
<feature type="domain" description="OmpR/PhoB-type" evidence="5">
    <location>
        <begin position="116"/>
        <end position="216"/>
    </location>
</feature>
<proteinExistence type="predicted"/>
<dbReference type="InterPro" id="IPR036388">
    <property type="entry name" value="WH-like_DNA-bd_sf"/>
</dbReference>
<evidence type="ECO:0000256" key="3">
    <source>
        <dbReference type="ARBA" id="ARBA00023163"/>
    </source>
</evidence>
<organism evidence="6 7">
    <name type="scientific">Enterococcus termitis</name>
    <dbReference type="NCBI Taxonomy" id="332950"/>
    <lineage>
        <taxon>Bacteria</taxon>
        <taxon>Bacillati</taxon>
        <taxon>Bacillota</taxon>
        <taxon>Bacilli</taxon>
        <taxon>Lactobacillales</taxon>
        <taxon>Enterococcaceae</taxon>
        <taxon>Enterococcus</taxon>
    </lineage>
</organism>
<dbReference type="OrthoDB" id="116118at2"/>
<dbReference type="GO" id="GO:0003677">
    <property type="term" value="F:DNA binding"/>
    <property type="evidence" value="ECO:0007669"/>
    <property type="project" value="UniProtKB-UniRule"/>
</dbReference>
<dbReference type="GO" id="GO:0000160">
    <property type="term" value="P:phosphorelay signal transduction system"/>
    <property type="evidence" value="ECO:0007669"/>
    <property type="project" value="InterPro"/>
</dbReference>
<keyword evidence="7" id="KW-1185">Reference proteome</keyword>